<dbReference type="AlphaFoldDB" id="A0AAD6U2P4"/>
<feature type="domain" description="Integrase core" evidence="1">
    <location>
        <begin position="201"/>
        <end position="337"/>
    </location>
</feature>
<dbReference type="EMBL" id="JARJCN010000028">
    <property type="protein sequence ID" value="KAJ7087587.1"/>
    <property type="molecule type" value="Genomic_DNA"/>
</dbReference>
<evidence type="ECO:0000259" key="1">
    <source>
        <dbReference type="Pfam" id="PF24764"/>
    </source>
</evidence>
<dbReference type="InterPro" id="IPR058913">
    <property type="entry name" value="Integrase_dom_put"/>
</dbReference>
<dbReference type="Pfam" id="PF24764">
    <property type="entry name" value="rva_4"/>
    <property type="match status" value="1"/>
</dbReference>
<reference evidence="2" key="1">
    <citation type="submission" date="2023-03" db="EMBL/GenBank/DDBJ databases">
        <title>Massive genome expansion in bonnet fungi (Mycena s.s.) driven by repeated elements and novel gene families across ecological guilds.</title>
        <authorList>
            <consortium name="Lawrence Berkeley National Laboratory"/>
            <person name="Harder C.B."/>
            <person name="Miyauchi S."/>
            <person name="Viragh M."/>
            <person name="Kuo A."/>
            <person name="Thoen E."/>
            <person name="Andreopoulos B."/>
            <person name="Lu D."/>
            <person name="Skrede I."/>
            <person name="Drula E."/>
            <person name="Henrissat B."/>
            <person name="Morin E."/>
            <person name="Kohler A."/>
            <person name="Barry K."/>
            <person name="LaButti K."/>
            <person name="Morin E."/>
            <person name="Salamov A."/>
            <person name="Lipzen A."/>
            <person name="Mereny Z."/>
            <person name="Hegedus B."/>
            <person name="Baldrian P."/>
            <person name="Stursova M."/>
            <person name="Weitz H."/>
            <person name="Taylor A."/>
            <person name="Grigoriev I.V."/>
            <person name="Nagy L.G."/>
            <person name="Martin F."/>
            <person name="Kauserud H."/>
        </authorList>
    </citation>
    <scope>NUCLEOTIDE SEQUENCE</scope>
    <source>
        <strain evidence="2">CBHHK173m</strain>
    </source>
</reference>
<organism evidence="2 3">
    <name type="scientific">Mycena belliarum</name>
    <dbReference type="NCBI Taxonomy" id="1033014"/>
    <lineage>
        <taxon>Eukaryota</taxon>
        <taxon>Fungi</taxon>
        <taxon>Dikarya</taxon>
        <taxon>Basidiomycota</taxon>
        <taxon>Agaricomycotina</taxon>
        <taxon>Agaricomycetes</taxon>
        <taxon>Agaricomycetidae</taxon>
        <taxon>Agaricales</taxon>
        <taxon>Marasmiineae</taxon>
        <taxon>Mycenaceae</taxon>
        <taxon>Mycena</taxon>
    </lineage>
</organism>
<dbReference type="Proteomes" id="UP001222325">
    <property type="component" value="Unassembled WGS sequence"/>
</dbReference>
<dbReference type="PANTHER" id="PTHR46177">
    <property type="entry name" value="INTEGRASE CATALYTIC DOMAIN-CONTAINING PROTEIN"/>
    <property type="match status" value="1"/>
</dbReference>
<sequence>MPNPTGKNGAGIKIYPADDVLKGTLLKYVQQGLTQAQKIDRLVKDHNLKISTTKLNQLERKLEIPSVRRTPAPREVAMQAVLDEADKDVAQSNGPNYVKDKLKDKLIMVPRSHTVRSIMHEFFPHGAELRYPGHKKSKIFRRPLTAIGPFHEISSDGHEKLGAQALRMGDVSLPIYGWKDKWTAADLVKLDVVPDSRTNAAVGHLFLDFVEEIGGIPLQTTTDKGSETGWLYALQTALREKFAPDIDLDVYPSHAFVKSVHNTIIEAFWRWLHEKLGFQLKDLILRGQVEHIFNANVPFHRHVILDLFNWIFPPLVQAELDEFRVYWNQHRIRDQPKKNMPSGHVPADALEHPELFGGINCLIKVPPETVRDLRLFLTEEVGPREKHLAWVSTEFAIIADAVHESLGRPRITLENSWNIFGLMSSGIEELGPVL</sequence>
<proteinExistence type="predicted"/>
<evidence type="ECO:0000313" key="2">
    <source>
        <dbReference type="EMBL" id="KAJ7087587.1"/>
    </source>
</evidence>
<name>A0AAD6U2P4_9AGAR</name>
<accession>A0AAD6U2P4</accession>
<evidence type="ECO:0000313" key="3">
    <source>
        <dbReference type="Proteomes" id="UP001222325"/>
    </source>
</evidence>
<dbReference type="PANTHER" id="PTHR46177:SF1">
    <property type="entry name" value="INTEGRASE CATALYTIC DOMAIN-CONTAINING PROTEIN"/>
    <property type="match status" value="1"/>
</dbReference>
<comment type="caution">
    <text evidence="2">The sequence shown here is derived from an EMBL/GenBank/DDBJ whole genome shotgun (WGS) entry which is preliminary data.</text>
</comment>
<gene>
    <name evidence="2" type="ORF">B0H15DRAFT_922947</name>
</gene>
<keyword evidence="3" id="KW-1185">Reference proteome</keyword>
<protein>
    <recommendedName>
        <fullName evidence="1">Integrase core domain-containing protein</fullName>
    </recommendedName>
</protein>